<evidence type="ECO:0000256" key="1">
    <source>
        <dbReference type="ARBA" id="ARBA00023224"/>
    </source>
</evidence>
<proteinExistence type="inferred from homology"/>
<keyword evidence="1 3" id="KW-0807">Transducer</keyword>
<dbReference type="RefSeq" id="WP_073625610.1">
    <property type="nucleotide sequence ID" value="NZ_FRXO01000001.1"/>
</dbReference>
<reference evidence="7 8" key="1">
    <citation type="submission" date="2016-12" db="EMBL/GenBank/DDBJ databases">
        <authorList>
            <person name="Song W.-J."/>
            <person name="Kurnit D.M."/>
        </authorList>
    </citation>
    <scope>NUCLEOTIDE SEQUENCE [LARGE SCALE GENOMIC DNA]</scope>
    <source>
        <strain evidence="7 8">DSM 19599</strain>
    </source>
</reference>
<comment type="similarity">
    <text evidence="2">Belongs to the methyl-accepting chemotaxis (MCP) protein family.</text>
</comment>
<keyword evidence="8" id="KW-1185">Reference proteome</keyword>
<dbReference type="InterPro" id="IPR003660">
    <property type="entry name" value="HAMP_dom"/>
</dbReference>
<dbReference type="SMART" id="SM00283">
    <property type="entry name" value="MA"/>
    <property type="match status" value="1"/>
</dbReference>
<dbReference type="PANTHER" id="PTHR32089">
    <property type="entry name" value="METHYL-ACCEPTING CHEMOTAXIS PROTEIN MCPB"/>
    <property type="match status" value="1"/>
</dbReference>
<keyword evidence="4" id="KW-0812">Transmembrane</keyword>
<dbReference type="PANTHER" id="PTHR32089:SF112">
    <property type="entry name" value="LYSOZYME-LIKE PROTEIN-RELATED"/>
    <property type="match status" value="1"/>
</dbReference>
<feature type="transmembrane region" description="Helical" evidence="4">
    <location>
        <begin position="12"/>
        <end position="35"/>
    </location>
</feature>
<evidence type="ECO:0000259" key="6">
    <source>
        <dbReference type="PROSITE" id="PS50885"/>
    </source>
</evidence>
<sequence>MRIVDWSIRTKLVVFAGALFGLSLAVVCLIGLWAVTNAVRKDAQALGEDIARTYALTVSRNLDTAALAVATGARAVEGVVADGKADRDELGAMVTAMVAANPELVGMTLAFEPNAIEGRDGDFVGHAYSDKTGRFVPYFFHKPDGSVGVEQLVMTPEAGTESWYDKPVRENRSLVTPPYVYPVNGKDVLMSTISMVVRRADKPIGILTGDLGLTNLTAFVGTLKPFGTGRAELVGTDGLWIANGDPKLLGKPVDDPEMKALVQEVQAGQSRTLQATDPTGEAVYRFAIPVDIQGAKERWALILTVPERTVLDTMFEIRDLMAVVALVVLVVVLVAVWIGARLLTRPIVDITEKMRLLAAGDTAIVVEGIDHKDELGAMARAVNVFRENAMQRQALEAESAEVTAARLARQKVVDDLIASFRESAAGLIEAAGRATGDLETVSDRLAAAAAESQQRTRSVRAASTQASGNVQSVATASEELTSSITEISRQISATNTMVTRAATDARATNETITGLATAASRIGDVVRLIEAIASQTNLLALNATIEAARAGEAGKGFAVVASEVKALAVQTSRATDEIITQIASIQTETGTAVDAIRAISRTMEDVNGFMSSIASAVEEQSAATGEIGSNIDSAARGTGAVAADIEELDATVADTSTSANRVLESAGSVRHVATQMEREIEGFLRSVAAA</sequence>
<dbReference type="PROSITE" id="PS50111">
    <property type="entry name" value="CHEMOTAXIS_TRANSDUC_2"/>
    <property type="match status" value="1"/>
</dbReference>
<dbReference type="AlphaFoldDB" id="A0A1M7Z823"/>
<dbReference type="EMBL" id="FRXO01000001">
    <property type="protein sequence ID" value="SHO61051.1"/>
    <property type="molecule type" value="Genomic_DNA"/>
</dbReference>
<evidence type="ECO:0000313" key="7">
    <source>
        <dbReference type="EMBL" id="SHO61051.1"/>
    </source>
</evidence>
<evidence type="ECO:0000259" key="5">
    <source>
        <dbReference type="PROSITE" id="PS50111"/>
    </source>
</evidence>
<organism evidence="7 8">
    <name type="scientific">Pseudoxanthobacter soli DSM 19599</name>
    <dbReference type="NCBI Taxonomy" id="1123029"/>
    <lineage>
        <taxon>Bacteria</taxon>
        <taxon>Pseudomonadati</taxon>
        <taxon>Pseudomonadota</taxon>
        <taxon>Alphaproteobacteria</taxon>
        <taxon>Hyphomicrobiales</taxon>
        <taxon>Segnochrobactraceae</taxon>
        <taxon>Pseudoxanthobacter</taxon>
    </lineage>
</organism>
<dbReference type="InterPro" id="IPR004089">
    <property type="entry name" value="MCPsignal_dom"/>
</dbReference>
<dbReference type="GO" id="GO:0007165">
    <property type="term" value="P:signal transduction"/>
    <property type="evidence" value="ECO:0007669"/>
    <property type="project" value="UniProtKB-KW"/>
</dbReference>
<keyword evidence="4" id="KW-1133">Transmembrane helix</keyword>
<dbReference type="Gene3D" id="6.10.340.10">
    <property type="match status" value="1"/>
</dbReference>
<name>A0A1M7Z823_9HYPH</name>
<dbReference type="STRING" id="1123029.SAMN02745172_00526"/>
<dbReference type="Gene3D" id="1.10.287.950">
    <property type="entry name" value="Methyl-accepting chemotaxis protein"/>
    <property type="match status" value="1"/>
</dbReference>
<dbReference type="GO" id="GO:0016020">
    <property type="term" value="C:membrane"/>
    <property type="evidence" value="ECO:0007669"/>
    <property type="project" value="InterPro"/>
</dbReference>
<evidence type="ECO:0000256" key="3">
    <source>
        <dbReference type="PROSITE-ProRule" id="PRU00284"/>
    </source>
</evidence>
<dbReference type="CDD" id="cd12913">
    <property type="entry name" value="PDC1_MCP_like"/>
    <property type="match status" value="1"/>
</dbReference>
<evidence type="ECO:0000256" key="2">
    <source>
        <dbReference type="ARBA" id="ARBA00029447"/>
    </source>
</evidence>
<dbReference type="CDD" id="cd06225">
    <property type="entry name" value="HAMP"/>
    <property type="match status" value="1"/>
</dbReference>
<dbReference type="Proteomes" id="UP000186406">
    <property type="component" value="Unassembled WGS sequence"/>
</dbReference>
<dbReference type="SUPFAM" id="SSF58104">
    <property type="entry name" value="Methyl-accepting chemotaxis protein (MCP) signaling domain"/>
    <property type="match status" value="1"/>
</dbReference>
<dbReference type="Pfam" id="PF00672">
    <property type="entry name" value="HAMP"/>
    <property type="match status" value="1"/>
</dbReference>
<keyword evidence="4" id="KW-0472">Membrane</keyword>
<feature type="transmembrane region" description="Helical" evidence="4">
    <location>
        <begin position="320"/>
        <end position="344"/>
    </location>
</feature>
<dbReference type="SMART" id="SM00304">
    <property type="entry name" value="HAMP"/>
    <property type="match status" value="1"/>
</dbReference>
<feature type="domain" description="Methyl-accepting transducer" evidence="5">
    <location>
        <begin position="427"/>
        <end position="656"/>
    </location>
</feature>
<evidence type="ECO:0000256" key="4">
    <source>
        <dbReference type="SAM" id="Phobius"/>
    </source>
</evidence>
<dbReference type="Pfam" id="PF22673">
    <property type="entry name" value="MCP-like_PDC_1"/>
    <property type="match status" value="1"/>
</dbReference>
<dbReference type="Gene3D" id="3.30.450.20">
    <property type="entry name" value="PAS domain"/>
    <property type="match status" value="2"/>
</dbReference>
<accession>A0A1M7Z823</accession>
<protein>
    <submittedName>
        <fullName evidence="7">Methyl-accepting chemotaxis sensory transducer with Cache sensor</fullName>
    </submittedName>
</protein>
<feature type="domain" description="HAMP" evidence="6">
    <location>
        <begin position="341"/>
        <end position="394"/>
    </location>
</feature>
<gene>
    <name evidence="7" type="ORF">SAMN02745172_00526</name>
</gene>
<dbReference type="Pfam" id="PF00015">
    <property type="entry name" value="MCPsignal"/>
    <property type="match status" value="1"/>
</dbReference>
<evidence type="ECO:0000313" key="8">
    <source>
        <dbReference type="Proteomes" id="UP000186406"/>
    </source>
</evidence>
<dbReference type="PROSITE" id="PS50885">
    <property type="entry name" value="HAMP"/>
    <property type="match status" value="1"/>
</dbReference>